<protein>
    <submittedName>
        <fullName evidence="2">Uncharacterized protein</fullName>
    </submittedName>
</protein>
<dbReference type="OrthoDB" id="4543462at2"/>
<evidence type="ECO:0000313" key="3">
    <source>
        <dbReference type="Proteomes" id="UP000093962"/>
    </source>
</evidence>
<name>A0A1A0MWN4_MYCMU</name>
<reference evidence="2 3" key="1">
    <citation type="submission" date="2016-06" db="EMBL/GenBank/DDBJ databases">
        <authorList>
            <person name="Kjaerup R.B."/>
            <person name="Dalgaard T.S."/>
            <person name="Juul-Madsen H.R."/>
        </authorList>
    </citation>
    <scope>NUCLEOTIDE SEQUENCE [LARGE SCALE GENOMIC DNA]</scope>
    <source>
        <strain evidence="2 3">1199456.5</strain>
    </source>
</reference>
<accession>A0A1A0MWN4</accession>
<dbReference type="EMBL" id="LZSF01000067">
    <property type="protein sequence ID" value="OBA89802.1"/>
    <property type="molecule type" value="Genomic_DNA"/>
</dbReference>
<keyword evidence="1" id="KW-1133">Transmembrane helix</keyword>
<evidence type="ECO:0000313" key="2">
    <source>
        <dbReference type="EMBL" id="OBA89802.1"/>
    </source>
</evidence>
<dbReference type="InterPro" id="IPR046498">
    <property type="entry name" value="Rv1476-like"/>
</dbReference>
<evidence type="ECO:0000256" key="1">
    <source>
        <dbReference type="SAM" id="Phobius"/>
    </source>
</evidence>
<dbReference type="AlphaFoldDB" id="A0A1A0MWN4"/>
<proteinExistence type="predicted"/>
<dbReference type="Pfam" id="PF20381">
    <property type="entry name" value="Rv1476"/>
    <property type="match status" value="1"/>
</dbReference>
<keyword evidence="1" id="KW-0812">Transmembrane</keyword>
<feature type="transmembrane region" description="Helical" evidence="1">
    <location>
        <begin position="164"/>
        <end position="184"/>
    </location>
</feature>
<dbReference type="RefSeq" id="WP_064858073.1">
    <property type="nucleotide sequence ID" value="NZ_LZSF01000067.1"/>
</dbReference>
<comment type="caution">
    <text evidence="2">The sequence shown here is derived from an EMBL/GenBank/DDBJ whole genome shotgun (WGS) entry which is preliminary data.</text>
</comment>
<keyword evidence="1" id="KW-0472">Membrane</keyword>
<gene>
    <name evidence="2" type="ORF">A5642_14100</name>
</gene>
<dbReference type="Proteomes" id="UP000093962">
    <property type="component" value="Unassembled WGS sequence"/>
</dbReference>
<sequence length="210" mass="21525">MPFLPAFIPPDVCATVGQDPAKTPVDVCMATVITQVRDGGVSAPGIAPPAKAPATPQEAKQAAEAAQEAAALRQVVADAHAKGIDLKIVVLPTSPGIDTPLRDIAADVGHVYPESTVLTLSPGFAGSVSPTYDRSLLEAGQDLAKTPSVVQNSKNFVSQLETPIFPWTSFTLVVILGVVAAAVGTRFLQVRARKSAAAAAPQDAVAPASQ</sequence>
<organism evidence="2 3">
    <name type="scientific">Mycolicibacterium mucogenicum</name>
    <name type="common">Mycobacterium mucogenicum</name>
    <dbReference type="NCBI Taxonomy" id="56689"/>
    <lineage>
        <taxon>Bacteria</taxon>
        <taxon>Bacillati</taxon>
        <taxon>Actinomycetota</taxon>
        <taxon>Actinomycetes</taxon>
        <taxon>Mycobacteriales</taxon>
        <taxon>Mycobacteriaceae</taxon>
        <taxon>Mycolicibacterium</taxon>
    </lineage>
</organism>